<organism evidence="1 2">
    <name type="scientific">Nostoc cf. commune SO-36</name>
    <dbReference type="NCBI Taxonomy" id="449208"/>
    <lineage>
        <taxon>Bacteria</taxon>
        <taxon>Bacillati</taxon>
        <taxon>Cyanobacteriota</taxon>
        <taxon>Cyanophyceae</taxon>
        <taxon>Nostocales</taxon>
        <taxon>Nostocaceae</taxon>
        <taxon>Nostoc</taxon>
    </lineage>
</organism>
<dbReference type="Proteomes" id="UP001055453">
    <property type="component" value="Plasmid pANSO36B"/>
</dbReference>
<sequence>MNLSNLSLELELAVCAIAAQAYAHTRYKLIVKISEDFITIEFQGYFTEQFNPKNRPDPNPNSNLYRNTRVDFSLNYFKDELILGGWWRGAILSLYYSQNQHFWLNEDGDEIARPYPDGDKFESIAAKIYPLLKQHFN</sequence>
<dbReference type="EMBL" id="AP025734">
    <property type="protein sequence ID" value="BDI20882.1"/>
    <property type="molecule type" value="Genomic_DNA"/>
</dbReference>
<gene>
    <name evidence="1" type="ORF">ANSO36C_66840</name>
</gene>
<keyword evidence="2" id="KW-1185">Reference proteome</keyword>
<accession>A0ABM7ZC23</accession>
<name>A0ABM7ZC23_NOSCO</name>
<evidence type="ECO:0000313" key="2">
    <source>
        <dbReference type="Proteomes" id="UP001055453"/>
    </source>
</evidence>
<evidence type="ECO:0000313" key="1">
    <source>
        <dbReference type="EMBL" id="BDI20882.1"/>
    </source>
</evidence>
<reference evidence="1" key="1">
    <citation type="submission" date="2022-04" db="EMBL/GenBank/DDBJ databases">
        <title>Complete genome sequence of a cyanobacterium, Nostoc sp. SO-36, isolated in Antarctica.</title>
        <authorList>
            <person name="Kanesaki Y."/>
            <person name="Effendi D."/>
            <person name="Sakamoto T."/>
            <person name="Ohtani S."/>
            <person name="Awai K."/>
        </authorList>
    </citation>
    <scope>NUCLEOTIDE SEQUENCE</scope>
    <source>
        <strain evidence="1">SO-36</strain>
        <plasmid evidence="1">pANSO36B</plasmid>
    </source>
</reference>
<geneLocation type="plasmid" evidence="1 2">
    <name>pANSO36B</name>
</geneLocation>
<proteinExistence type="predicted"/>
<protein>
    <submittedName>
        <fullName evidence="1">Uncharacterized protein</fullName>
    </submittedName>
</protein>
<keyword evidence="1" id="KW-0614">Plasmid</keyword>
<dbReference type="RefSeq" id="WP_251960806.1">
    <property type="nucleotide sequence ID" value="NZ_AP025734.1"/>
</dbReference>